<feature type="region of interest" description="Disordered" evidence="1">
    <location>
        <begin position="1"/>
        <end position="25"/>
    </location>
</feature>
<gene>
    <name evidence="2" type="ORF">ENR47_10595</name>
</gene>
<proteinExistence type="predicted"/>
<organism evidence="2">
    <name type="scientific">Oscillatoriales cyanobacterium SpSt-402</name>
    <dbReference type="NCBI Taxonomy" id="2282168"/>
    <lineage>
        <taxon>Bacteria</taxon>
        <taxon>Bacillati</taxon>
        <taxon>Cyanobacteriota</taxon>
        <taxon>Cyanophyceae</taxon>
        <taxon>Oscillatoriophycideae</taxon>
        <taxon>Oscillatoriales</taxon>
    </lineage>
</organism>
<protein>
    <submittedName>
        <fullName evidence="2">Uncharacterized protein</fullName>
    </submittedName>
</protein>
<evidence type="ECO:0000256" key="1">
    <source>
        <dbReference type="SAM" id="MobiDB-lite"/>
    </source>
</evidence>
<dbReference type="AlphaFoldDB" id="A0A832M3X7"/>
<name>A0A832M3X7_9CYAN</name>
<feature type="compositionally biased region" description="Polar residues" evidence="1">
    <location>
        <begin position="7"/>
        <end position="21"/>
    </location>
</feature>
<reference evidence="2" key="1">
    <citation type="journal article" date="2020" name="mSystems">
        <title>Genome- and Community-Level Interaction Insights into Carbon Utilization and Element Cycling Functions of Hydrothermarchaeota in Hydrothermal Sediment.</title>
        <authorList>
            <person name="Zhou Z."/>
            <person name="Liu Y."/>
            <person name="Xu W."/>
            <person name="Pan J."/>
            <person name="Luo Z.H."/>
            <person name="Li M."/>
        </authorList>
    </citation>
    <scope>NUCLEOTIDE SEQUENCE [LARGE SCALE GENOMIC DNA]</scope>
    <source>
        <strain evidence="2">SpSt-402</strain>
    </source>
</reference>
<sequence>MPLHNPASASVTFPTSSSISATGIPGATSSTSLLASNASRKGATIFNNSTADLYVELGGTASTTAFAVKLDPGGYFEVPYSYTGAIAGIWSAANGTALVREYT</sequence>
<accession>A0A832M3X7</accession>
<dbReference type="EMBL" id="DSRD01000663">
    <property type="protein sequence ID" value="HGW94714.1"/>
    <property type="molecule type" value="Genomic_DNA"/>
</dbReference>
<evidence type="ECO:0000313" key="2">
    <source>
        <dbReference type="EMBL" id="HGW94714.1"/>
    </source>
</evidence>
<comment type="caution">
    <text evidence="2">The sequence shown here is derived from an EMBL/GenBank/DDBJ whole genome shotgun (WGS) entry which is preliminary data.</text>
</comment>